<dbReference type="AlphaFoldDB" id="A0A4Q7L4V9"/>
<evidence type="ECO:0000256" key="1">
    <source>
        <dbReference type="ARBA" id="ARBA00004496"/>
    </source>
</evidence>
<dbReference type="OrthoDB" id="3680115at2"/>
<comment type="caution">
    <text evidence="5">The sequence shown here is derived from an EMBL/GenBank/DDBJ whole genome shotgun (WGS) entry which is preliminary data.</text>
</comment>
<keyword evidence="6" id="KW-1185">Reference proteome</keyword>
<evidence type="ECO:0000313" key="6">
    <source>
        <dbReference type="Proteomes" id="UP000294257"/>
    </source>
</evidence>
<sequence length="284" mass="30017">MTLASDTVSDGAERRRRDPWDTATRFGLVEFDLLATFAGVEAPFPLRVPSFGRIDEEREVLFGAASHTLAARGLAEESGPLDIAAELVDALRHRTGTVDMVLIGTGMPVGVVAMVAGPTAVLCRQALDDDPSGFVDVRTVRSTAVAAELAGMLPKLAGASTMPIRLPTASVVAGGKALTRAGKPPSDDSLRRVLATSGIEQVELESLVTAVPSLAGRGQAGATRRSAPGADRRVGRELSWLDGPKGRVRVDNQDSWVSVNPLRPDEVRATFDEFSLLARSPERG</sequence>
<keyword evidence="4" id="KW-0143">Chaperone</keyword>
<organism evidence="5 6">
    <name type="scientific">Herbihabitans rhizosphaerae</name>
    <dbReference type="NCBI Taxonomy" id="1872711"/>
    <lineage>
        <taxon>Bacteria</taxon>
        <taxon>Bacillati</taxon>
        <taxon>Actinomycetota</taxon>
        <taxon>Actinomycetes</taxon>
        <taxon>Pseudonocardiales</taxon>
        <taxon>Pseudonocardiaceae</taxon>
        <taxon>Herbihabitans</taxon>
    </lineage>
</organism>
<comment type="subcellular location">
    <subcellularLocation>
        <location evidence="1">Cytoplasm</location>
    </subcellularLocation>
</comment>
<reference evidence="5 6" key="1">
    <citation type="submission" date="2019-02" db="EMBL/GenBank/DDBJ databases">
        <title>Genomic Encyclopedia of Type Strains, Phase IV (KMG-IV): sequencing the most valuable type-strain genomes for metagenomic binning, comparative biology and taxonomic classification.</title>
        <authorList>
            <person name="Goeker M."/>
        </authorList>
    </citation>
    <scope>NUCLEOTIDE SEQUENCE [LARGE SCALE GENOMIC DNA]</scope>
    <source>
        <strain evidence="5 6">DSM 101727</strain>
    </source>
</reference>
<evidence type="ECO:0000256" key="2">
    <source>
        <dbReference type="ARBA" id="ARBA00006411"/>
    </source>
</evidence>
<proteinExistence type="inferred from homology"/>
<evidence type="ECO:0000256" key="3">
    <source>
        <dbReference type="ARBA" id="ARBA00022490"/>
    </source>
</evidence>
<comment type="similarity">
    <text evidence="2">Belongs to the EspG family.</text>
</comment>
<name>A0A4Q7L4V9_9PSEU</name>
<dbReference type="Pfam" id="PF14011">
    <property type="entry name" value="ESX-1_EspG"/>
    <property type="match status" value="1"/>
</dbReference>
<keyword evidence="3" id="KW-0963">Cytoplasm</keyword>
<dbReference type="Proteomes" id="UP000294257">
    <property type="component" value="Unassembled WGS sequence"/>
</dbReference>
<protein>
    <submittedName>
        <fullName evidence="5">ESAT-6 protein secretion system EspG family protein</fullName>
    </submittedName>
</protein>
<gene>
    <name evidence="5" type="ORF">EV193_101121</name>
</gene>
<dbReference type="InterPro" id="IPR025734">
    <property type="entry name" value="EspG"/>
</dbReference>
<accession>A0A4Q7L4V9</accession>
<evidence type="ECO:0000313" key="5">
    <source>
        <dbReference type="EMBL" id="RZS44246.1"/>
    </source>
</evidence>
<dbReference type="EMBL" id="SGWQ01000001">
    <property type="protein sequence ID" value="RZS44246.1"/>
    <property type="molecule type" value="Genomic_DNA"/>
</dbReference>
<dbReference type="RefSeq" id="WP_130341953.1">
    <property type="nucleotide sequence ID" value="NZ_SGWQ01000001.1"/>
</dbReference>
<evidence type="ECO:0000256" key="4">
    <source>
        <dbReference type="ARBA" id="ARBA00023186"/>
    </source>
</evidence>